<name>A0AAD7S381_9TELE</name>
<dbReference type="Proteomes" id="UP001221898">
    <property type="component" value="Unassembled WGS sequence"/>
</dbReference>
<dbReference type="EMBL" id="JAINUG010000132">
    <property type="protein sequence ID" value="KAJ8393906.1"/>
    <property type="molecule type" value="Genomic_DNA"/>
</dbReference>
<protein>
    <submittedName>
        <fullName evidence="2">Uncharacterized protein</fullName>
    </submittedName>
</protein>
<feature type="region of interest" description="Disordered" evidence="1">
    <location>
        <begin position="59"/>
        <end position="93"/>
    </location>
</feature>
<proteinExistence type="predicted"/>
<evidence type="ECO:0000256" key="1">
    <source>
        <dbReference type="SAM" id="MobiDB-lite"/>
    </source>
</evidence>
<evidence type="ECO:0000313" key="2">
    <source>
        <dbReference type="EMBL" id="KAJ8393906.1"/>
    </source>
</evidence>
<accession>A0AAD7S381</accession>
<comment type="caution">
    <text evidence="2">The sequence shown here is derived from an EMBL/GenBank/DDBJ whole genome shotgun (WGS) entry which is preliminary data.</text>
</comment>
<dbReference type="AlphaFoldDB" id="A0AAD7S381"/>
<reference evidence="2" key="1">
    <citation type="journal article" date="2023" name="Science">
        <title>Genome structures resolve the early diversification of teleost fishes.</title>
        <authorList>
            <person name="Parey E."/>
            <person name="Louis A."/>
            <person name="Montfort J."/>
            <person name="Bouchez O."/>
            <person name="Roques C."/>
            <person name="Iampietro C."/>
            <person name="Lluch J."/>
            <person name="Castinel A."/>
            <person name="Donnadieu C."/>
            <person name="Desvignes T."/>
            <person name="Floi Bucao C."/>
            <person name="Jouanno E."/>
            <person name="Wen M."/>
            <person name="Mejri S."/>
            <person name="Dirks R."/>
            <person name="Jansen H."/>
            <person name="Henkel C."/>
            <person name="Chen W.J."/>
            <person name="Zahm M."/>
            <person name="Cabau C."/>
            <person name="Klopp C."/>
            <person name="Thompson A.W."/>
            <person name="Robinson-Rechavi M."/>
            <person name="Braasch I."/>
            <person name="Lecointre G."/>
            <person name="Bobe J."/>
            <person name="Postlethwait J.H."/>
            <person name="Berthelot C."/>
            <person name="Roest Crollius H."/>
            <person name="Guiguen Y."/>
        </authorList>
    </citation>
    <scope>NUCLEOTIDE SEQUENCE</scope>
    <source>
        <strain evidence="2">NC1722</strain>
    </source>
</reference>
<gene>
    <name evidence="2" type="ORF">AAFF_G00056350</name>
</gene>
<evidence type="ECO:0000313" key="3">
    <source>
        <dbReference type="Proteomes" id="UP001221898"/>
    </source>
</evidence>
<keyword evidence="3" id="KW-1185">Reference proteome</keyword>
<organism evidence="2 3">
    <name type="scientific">Aldrovandia affinis</name>
    <dbReference type="NCBI Taxonomy" id="143900"/>
    <lineage>
        <taxon>Eukaryota</taxon>
        <taxon>Metazoa</taxon>
        <taxon>Chordata</taxon>
        <taxon>Craniata</taxon>
        <taxon>Vertebrata</taxon>
        <taxon>Euteleostomi</taxon>
        <taxon>Actinopterygii</taxon>
        <taxon>Neopterygii</taxon>
        <taxon>Teleostei</taxon>
        <taxon>Notacanthiformes</taxon>
        <taxon>Halosauridae</taxon>
        <taxon>Aldrovandia</taxon>
    </lineage>
</organism>
<feature type="compositionally biased region" description="Basic and acidic residues" evidence="1">
    <location>
        <begin position="75"/>
        <end position="93"/>
    </location>
</feature>
<sequence>MGPYHQRIMLNILHTLRHTERRCAHPSAMNTSSHRHRRSQTVAHLKEWREIGLYAPDKVSETMWPPGTPAPAHWEQSRSPKAHWEHLAGRALS</sequence>